<dbReference type="PATRIC" id="fig|153151.4.peg.1289"/>
<dbReference type="RefSeq" id="WP_062678894.1">
    <property type="nucleotide sequence ID" value="NZ_LQYW01000149.1"/>
</dbReference>
<evidence type="ECO:0000313" key="2">
    <source>
        <dbReference type="Proteomes" id="UP000075324"/>
    </source>
</evidence>
<dbReference type="InterPro" id="IPR019289">
    <property type="entry name" value="Phage_tail_E/E"/>
</dbReference>
<evidence type="ECO:0008006" key="3">
    <source>
        <dbReference type="Google" id="ProtNLM"/>
    </source>
</evidence>
<dbReference type="AlphaFoldDB" id="A0A150MJG5"/>
<reference evidence="1 2" key="1">
    <citation type="submission" date="2016-01" db="EMBL/GenBank/DDBJ databases">
        <title>Draft Genome Sequences of Seven Thermophilic Sporeformers Isolated from Foods.</title>
        <authorList>
            <person name="Berendsen E.M."/>
            <person name="Wells-Bennik M.H."/>
            <person name="Krawcyk A.O."/>
            <person name="De Jong A."/>
            <person name="Holsappel S."/>
            <person name="Eijlander R.T."/>
            <person name="Kuipers O.P."/>
        </authorList>
    </citation>
    <scope>NUCLEOTIDE SEQUENCE [LARGE SCALE GENOMIC DNA]</scope>
    <source>
        <strain evidence="1 2">B4110</strain>
    </source>
</reference>
<dbReference type="EMBL" id="LQYW01000149">
    <property type="protein sequence ID" value="KYD24616.1"/>
    <property type="molecule type" value="Genomic_DNA"/>
</dbReference>
<evidence type="ECO:0000313" key="1">
    <source>
        <dbReference type="EMBL" id="KYD24616.1"/>
    </source>
</evidence>
<organism evidence="1 2">
    <name type="scientific">Parageobacillus toebii</name>
    <dbReference type="NCBI Taxonomy" id="153151"/>
    <lineage>
        <taxon>Bacteria</taxon>
        <taxon>Bacillati</taxon>
        <taxon>Bacillota</taxon>
        <taxon>Bacilli</taxon>
        <taxon>Bacillales</taxon>
        <taxon>Anoxybacillaceae</taxon>
        <taxon>Parageobacillus</taxon>
    </lineage>
</organism>
<proteinExistence type="predicted"/>
<dbReference type="Proteomes" id="UP000075324">
    <property type="component" value="Unassembled WGS sequence"/>
</dbReference>
<sequence>MIEVKLTKPIEIDGKKIEVIKLDLEGLTGADILEVERELRANRTQFNILSQETQLAIAARASGIIADELQKLHWSDFLDVTAQVQLFLLGMESEEQETSEKQQ</sequence>
<gene>
    <name evidence="1" type="ORF">B4110_0625</name>
</gene>
<protein>
    <recommendedName>
        <fullName evidence="3">Phage tail assembly protein</fullName>
    </recommendedName>
</protein>
<accession>A0A150MJG5</accession>
<dbReference type="Pfam" id="PF10109">
    <property type="entry name" value="Phage_TAC_7"/>
    <property type="match status" value="1"/>
</dbReference>
<name>A0A150MJG5_9BACL</name>
<comment type="caution">
    <text evidence="1">The sequence shown here is derived from an EMBL/GenBank/DDBJ whole genome shotgun (WGS) entry which is preliminary data.</text>
</comment>